<reference evidence="12" key="1">
    <citation type="submission" date="2024-06" db="EMBL/GenBank/DDBJ databases">
        <title>Streptomyces sp. strain HUAS MG91 genome sequences.</title>
        <authorList>
            <person name="Mo P."/>
        </authorList>
    </citation>
    <scope>NUCLEOTIDE SEQUENCE</scope>
    <source>
        <strain evidence="12">HUAS MG91</strain>
    </source>
</reference>
<keyword evidence="3 8" id="KW-0812">Transmembrane</keyword>
<evidence type="ECO:0000313" key="12">
    <source>
        <dbReference type="EMBL" id="XCJ71840.1"/>
    </source>
</evidence>
<dbReference type="CDD" id="cd04590">
    <property type="entry name" value="CBS_pair_CorC_HlyC_assoc"/>
    <property type="match status" value="1"/>
</dbReference>
<dbReference type="InterPro" id="IPR000644">
    <property type="entry name" value="CBS_dom"/>
</dbReference>
<evidence type="ECO:0000259" key="10">
    <source>
        <dbReference type="PROSITE" id="PS51371"/>
    </source>
</evidence>
<evidence type="ECO:0000256" key="2">
    <source>
        <dbReference type="ARBA" id="ARBA00022475"/>
    </source>
</evidence>
<dbReference type="KEGG" id="stac:ABII15_18520"/>
<feature type="transmembrane region" description="Helical" evidence="9">
    <location>
        <begin position="48"/>
        <end position="77"/>
    </location>
</feature>
<feature type="domain" description="CNNM transmembrane" evidence="11">
    <location>
        <begin position="1"/>
        <end position="201"/>
    </location>
</feature>
<keyword evidence="6 8" id="KW-0472">Membrane</keyword>
<dbReference type="RefSeq" id="WP_353943441.1">
    <property type="nucleotide sequence ID" value="NZ_CP159534.1"/>
</dbReference>
<name>A0AAU8ITW6_9ACTN</name>
<dbReference type="Pfam" id="PF01595">
    <property type="entry name" value="CNNM"/>
    <property type="match status" value="1"/>
</dbReference>
<dbReference type="InterPro" id="IPR044751">
    <property type="entry name" value="Ion_transp-like_CBS"/>
</dbReference>
<evidence type="ECO:0000256" key="4">
    <source>
        <dbReference type="ARBA" id="ARBA00022737"/>
    </source>
</evidence>
<feature type="domain" description="CBS" evidence="10">
    <location>
        <begin position="283"/>
        <end position="339"/>
    </location>
</feature>
<dbReference type="GO" id="GO:0005886">
    <property type="term" value="C:plasma membrane"/>
    <property type="evidence" value="ECO:0007669"/>
    <property type="project" value="UniProtKB-SubCell"/>
</dbReference>
<evidence type="ECO:0000256" key="6">
    <source>
        <dbReference type="ARBA" id="ARBA00023136"/>
    </source>
</evidence>
<proteinExistence type="predicted"/>
<dbReference type="InterPro" id="IPR051676">
    <property type="entry name" value="UPF0053_domain"/>
</dbReference>
<dbReference type="Pfam" id="PF00571">
    <property type="entry name" value="CBS"/>
    <property type="match status" value="1"/>
</dbReference>
<sequence>MTALQLAIGALTLLTNAFFVGAEFSLISVRRDQIEPHAREGGKRARTVLWALQHISAMLATAQLGITVSSLALGAVAEPAIAHLLEPAFEAVHVPHALVHPLSFVIALTAATYAHMLFGEMVPKNIALAAPVRTALLLGPPLVGLTRALGPVVFGINAFANALLRLLGVEPKDEVEAVFTDDQLARIVLDSSEAGLLSPADGERLRDALELGTRPVGEIVVPARSMRTVPDTITPAGLERAAAGAGFSRFPVTGADGAALLGYLHIKDTLGVVDRDRPFPRDVLHPLTRVRIDTPLDDTLTALRAQGSHLAAVTGDKGTVIGFVTMEDVLSELVGGRNFPGEPLVST</sequence>
<accession>A0AAU8ITW6</accession>
<keyword evidence="7" id="KW-0129">CBS domain</keyword>
<dbReference type="SUPFAM" id="SSF54631">
    <property type="entry name" value="CBS-domain pair"/>
    <property type="match status" value="1"/>
</dbReference>
<evidence type="ECO:0000256" key="1">
    <source>
        <dbReference type="ARBA" id="ARBA00004651"/>
    </source>
</evidence>
<dbReference type="InterPro" id="IPR002550">
    <property type="entry name" value="CNNM"/>
</dbReference>
<protein>
    <submittedName>
        <fullName evidence="12">Hemolysin family protein</fullName>
    </submittedName>
</protein>
<keyword evidence="2" id="KW-1003">Cell membrane</keyword>
<evidence type="ECO:0000256" key="5">
    <source>
        <dbReference type="ARBA" id="ARBA00022989"/>
    </source>
</evidence>
<dbReference type="AlphaFoldDB" id="A0AAU8ITW6"/>
<evidence type="ECO:0000259" key="11">
    <source>
        <dbReference type="PROSITE" id="PS51846"/>
    </source>
</evidence>
<evidence type="ECO:0000256" key="7">
    <source>
        <dbReference type="PROSITE-ProRule" id="PRU00703"/>
    </source>
</evidence>
<comment type="subcellular location">
    <subcellularLocation>
        <location evidence="1">Cell membrane</location>
        <topology evidence="1">Multi-pass membrane protein</topology>
    </subcellularLocation>
</comment>
<evidence type="ECO:0000256" key="3">
    <source>
        <dbReference type="ARBA" id="ARBA00022692"/>
    </source>
</evidence>
<feature type="transmembrane region" description="Helical" evidence="9">
    <location>
        <begin position="6"/>
        <end position="27"/>
    </location>
</feature>
<dbReference type="PANTHER" id="PTHR43099">
    <property type="entry name" value="UPF0053 PROTEIN YRKA"/>
    <property type="match status" value="1"/>
</dbReference>
<gene>
    <name evidence="12" type="ORF">ABII15_18520</name>
</gene>
<organism evidence="12">
    <name type="scientific">Streptomyces tabacisoli</name>
    <dbReference type="NCBI Taxonomy" id="3156398"/>
    <lineage>
        <taxon>Bacteria</taxon>
        <taxon>Bacillati</taxon>
        <taxon>Actinomycetota</taxon>
        <taxon>Actinomycetes</taxon>
        <taxon>Kitasatosporales</taxon>
        <taxon>Streptomycetaceae</taxon>
        <taxon>Streptomyces</taxon>
    </lineage>
</organism>
<dbReference type="PROSITE" id="PS51371">
    <property type="entry name" value="CBS"/>
    <property type="match status" value="1"/>
</dbReference>
<keyword evidence="5 8" id="KW-1133">Transmembrane helix</keyword>
<dbReference type="InterPro" id="IPR046342">
    <property type="entry name" value="CBS_dom_sf"/>
</dbReference>
<feature type="transmembrane region" description="Helical" evidence="9">
    <location>
        <begin position="97"/>
        <end position="118"/>
    </location>
</feature>
<dbReference type="EMBL" id="CP159534">
    <property type="protein sequence ID" value="XCJ71840.1"/>
    <property type="molecule type" value="Genomic_DNA"/>
</dbReference>
<evidence type="ECO:0000256" key="8">
    <source>
        <dbReference type="PROSITE-ProRule" id="PRU01193"/>
    </source>
</evidence>
<dbReference type="Gene3D" id="3.10.580.10">
    <property type="entry name" value="CBS-domain"/>
    <property type="match status" value="1"/>
</dbReference>
<evidence type="ECO:0000256" key="9">
    <source>
        <dbReference type="SAM" id="Phobius"/>
    </source>
</evidence>
<dbReference type="PROSITE" id="PS51846">
    <property type="entry name" value="CNNM"/>
    <property type="match status" value="1"/>
</dbReference>
<dbReference type="PANTHER" id="PTHR43099:SF4">
    <property type="entry name" value="INTEGRAL MEMBRANE PROTEIN"/>
    <property type="match status" value="1"/>
</dbReference>
<keyword evidence="4" id="KW-0677">Repeat</keyword>